<dbReference type="AlphaFoldDB" id="A0A6P5YW98"/>
<dbReference type="PANTHER" id="PTHR36482">
    <property type="entry name" value="OSJNBA0024J22.15 PROTEIN"/>
    <property type="match status" value="1"/>
</dbReference>
<reference evidence="2" key="1">
    <citation type="submission" date="2025-08" db="UniProtKB">
        <authorList>
            <consortium name="RefSeq"/>
        </authorList>
    </citation>
    <scope>IDENTIFICATION</scope>
    <source>
        <tissue evidence="2">Fruit stalk</tissue>
    </source>
</reference>
<dbReference type="OrthoDB" id="931869at2759"/>
<dbReference type="Pfam" id="PF21230">
    <property type="entry name" value="Nakanori"/>
    <property type="match status" value="1"/>
</dbReference>
<evidence type="ECO:0000313" key="1">
    <source>
        <dbReference type="Proteomes" id="UP000515121"/>
    </source>
</evidence>
<dbReference type="RefSeq" id="XP_022744537.1">
    <property type="nucleotide sequence ID" value="XM_022888802.1"/>
</dbReference>
<protein>
    <submittedName>
        <fullName evidence="2">Jasmonate-induced protein homolog</fullName>
    </submittedName>
</protein>
<dbReference type="KEGG" id="dzi:111295344"/>
<dbReference type="PANTHER" id="PTHR36482:SF5">
    <property type="entry name" value="23 KDA JASMONATE-INDUCED PROTEIN-LIKE"/>
    <property type="match status" value="1"/>
</dbReference>
<keyword evidence="1" id="KW-1185">Reference proteome</keyword>
<dbReference type="InterPro" id="IPR049065">
    <property type="entry name" value="Nakanori"/>
</dbReference>
<dbReference type="InterPro" id="IPR053085">
    <property type="entry name" value="Jasmonate-induced_protein"/>
</dbReference>
<dbReference type="Proteomes" id="UP000515121">
    <property type="component" value="Unplaced"/>
</dbReference>
<evidence type="ECO:0000313" key="2">
    <source>
        <dbReference type="RefSeq" id="XP_022744537.1"/>
    </source>
</evidence>
<name>A0A6P5YW98_DURZI</name>
<dbReference type="GeneID" id="111295344"/>
<gene>
    <name evidence="2" type="primary">LOC111295344</name>
</gene>
<organism evidence="1 2">
    <name type="scientific">Durio zibethinus</name>
    <name type="common">Durian</name>
    <dbReference type="NCBI Taxonomy" id="66656"/>
    <lineage>
        <taxon>Eukaryota</taxon>
        <taxon>Viridiplantae</taxon>
        <taxon>Streptophyta</taxon>
        <taxon>Embryophyta</taxon>
        <taxon>Tracheophyta</taxon>
        <taxon>Spermatophyta</taxon>
        <taxon>Magnoliopsida</taxon>
        <taxon>eudicotyledons</taxon>
        <taxon>Gunneridae</taxon>
        <taxon>Pentapetalae</taxon>
        <taxon>rosids</taxon>
        <taxon>malvids</taxon>
        <taxon>Malvales</taxon>
        <taxon>Malvaceae</taxon>
        <taxon>Helicteroideae</taxon>
        <taxon>Durio</taxon>
    </lineage>
</organism>
<proteinExistence type="predicted"/>
<accession>A0A6P5YW98</accession>
<sequence length="144" mass="15955">MAQVQITTNCSVKNKTSSSMAYHTCKDWQGTASYPNQILSLVEISFLHTGNLNSSEGAVVYRIKKSNNKSLDIMVAWYAQSNSSNKAYTLVKEIDYFTAARWDEIKDSLEASSKNSTCTYDGCTSEVEIDDKSAAKFSAKISFT</sequence>